<organism evidence="9 10">
    <name type="scientific">Rhodoplanes serenus</name>
    <dbReference type="NCBI Taxonomy" id="200615"/>
    <lineage>
        <taxon>Bacteria</taxon>
        <taxon>Pseudomonadati</taxon>
        <taxon>Pseudomonadota</taxon>
        <taxon>Alphaproteobacteria</taxon>
        <taxon>Hyphomicrobiales</taxon>
        <taxon>Nitrobacteraceae</taxon>
        <taxon>Rhodoplanes</taxon>
    </lineage>
</organism>
<dbReference type="GO" id="GO:0005737">
    <property type="term" value="C:cytoplasm"/>
    <property type="evidence" value="ECO:0007669"/>
    <property type="project" value="UniProtKB-SubCell"/>
</dbReference>
<dbReference type="GO" id="GO:0055129">
    <property type="term" value="P:L-proline biosynthetic process"/>
    <property type="evidence" value="ECO:0007669"/>
    <property type="project" value="UniProtKB-UniRule"/>
</dbReference>
<dbReference type="PIRSF" id="PIRSF000193">
    <property type="entry name" value="Pyrrol-5-carb_rd"/>
    <property type="match status" value="1"/>
</dbReference>
<comment type="subcellular location">
    <subcellularLocation>
        <location evidence="4">Cytoplasm</location>
    </subcellularLocation>
</comment>
<dbReference type="FunFam" id="1.10.3730.10:FF:000001">
    <property type="entry name" value="Pyrroline-5-carboxylate reductase"/>
    <property type="match status" value="1"/>
</dbReference>
<dbReference type="AlphaFoldDB" id="A0A327KCD8"/>
<comment type="function">
    <text evidence="4">Catalyzes the reduction of 1-pyrroline-5-carboxylate (PCA) to L-proline.</text>
</comment>
<dbReference type="Proteomes" id="UP000438991">
    <property type="component" value="Unassembled WGS sequence"/>
</dbReference>
<comment type="caution">
    <text evidence="9">The sequence shown here is derived from an EMBL/GenBank/DDBJ whole genome shotgun (WGS) entry which is preliminary data.</text>
</comment>
<dbReference type="RefSeq" id="WP_111384178.1">
    <property type="nucleotide sequence ID" value="NZ_NPEW01000028.1"/>
</dbReference>
<dbReference type="PANTHER" id="PTHR11645:SF0">
    <property type="entry name" value="PYRROLINE-5-CARBOXYLATE REDUCTASE 3"/>
    <property type="match status" value="1"/>
</dbReference>
<dbReference type="Pfam" id="PF03807">
    <property type="entry name" value="F420_oxidored"/>
    <property type="match status" value="1"/>
</dbReference>
<keyword evidence="4" id="KW-0963">Cytoplasm</keyword>
<comment type="pathway">
    <text evidence="4">Amino-acid biosynthesis; L-proline biosynthesis; L-proline from L-glutamate 5-semialdehyde: step 1/1.</text>
</comment>
<keyword evidence="3 4" id="KW-0560">Oxidoreductase</keyword>
<sequence>MRVVPEPKPETRSETASPLAGVAGPILLVGAGKMGGALLEGWLRLGIDPRKIVVIEPHPSAETAAQAIAGLRLNPDIADLRPQAIVLAVKPQTAPEALPTLAPLAAGAVVISIMAGRTLAFLEATLGAGIAAVRAMPNTPAAIGRGMTVAVANSAVTADGRALAQALLAATGKVDWVAEEGLIDAVTAVSGSGPAYVFLMAESLARAGIAAGLPADLAHRIARETVAGAGELLHRSPLDAATLRKNVTSPGGTTAAALDVLMGPDGLDPLLEKAVAAATRRSRELAG</sequence>
<comment type="catalytic activity">
    <reaction evidence="4">
        <text>L-proline + NAD(+) = (S)-1-pyrroline-5-carboxylate + NADH + 2 H(+)</text>
        <dbReference type="Rhea" id="RHEA:14105"/>
        <dbReference type="ChEBI" id="CHEBI:15378"/>
        <dbReference type="ChEBI" id="CHEBI:17388"/>
        <dbReference type="ChEBI" id="CHEBI:57540"/>
        <dbReference type="ChEBI" id="CHEBI:57945"/>
        <dbReference type="ChEBI" id="CHEBI:60039"/>
        <dbReference type="EC" id="1.5.1.2"/>
    </reaction>
</comment>
<evidence type="ECO:0000256" key="6">
    <source>
        <dbReference type="PIRSR" id="PIRSR000193-1"/>
    </source>
</evidence>
<feature type="domain" description="Pyrroline-5-carboxylate reductase catalytic N-terminal" evidence="7">
    <location>
        <begin position="27"/>
        <end position="116"/>
    </location>
</feature>
<keyword evidence="4" id="KW-0641">Proline biosynthesis</keyword>
<dbReference type="Gene3D" id="3.40.50.720">
    <property type="entry name" value="NAD(P)-binding Rossmann-like Domain"/>
    <property type="match status" value="1"/>
</dbReference>
<proteinExistence type="inferred from homology"/>
<dbReference type="GO" id="GO:0004735">
    <property type="term" value="F:pyrroline-5-carboxylate reductase activity"/>
    <property type="evidence" value="ECO:0007669"/>
    <property type="project" value="UniProtKB-UniRule"/>
</dbReference>
<dbReference type="EMBL" id="WNKV01000007">
    <property type="protein sequence ID" value="MTW16772.1"/>
    <property type="molecule type" value="Genomic_DNA"/>
</dbReference>
<evidence type="ECO:0000313" key="10">
    <source>
        <dbReference type="Proteomes" id="UP000438991"/>
    </source>
</evidence>
<dbReference type="InterPro" id="IPR000304">
    <property type="entry name" value="Pyrroline-COOH_reductase"/>
</dbReference>
<gene>
    <name evidence="4" type="primary">proC</name>
    <name evidence="9" type="ORF">GJ689_11210</name>
</gene>
<evidence type="ECO:0000256" key="1">
    <source>
        <dbReference type="ARBA" id="ARBA00005525"/>
    </source>
</evidence>
<comment type="catalytic activity">
    <reaction evidence="4">
        <text>L-proline + NADP(+) = (S)-1-pyrroline-5-carboxylate + NADPH + 2 H(+)</text>
        <dbReference type="Rhea" id="RHEA:14109"/>
        <dbReference type="ChEBI" id="CHEBI:15378"/>
        <dbReference type="ChEBI" id="CHEBI:17388"/>
        <dbReference type="ChEBI" id="CHEBI:57783"/>
        <dbReference type="ChEBI" id="CHEBI:58349"/>
        <dbReference type="ChEBI" id="CHEBI:60039"/>
        <dbReference type="EC" id="1.5.1.2"/>
    </reaction>
</comment>
<evidence type="ECO:0000313" key="9">
    <source>
        <dbReference type="EMBL" id="MTW16772.1"/>
    </source>
</evidence>
<dbReference type="PANTHER" id="PTHR11645">
    <property type="entry name" value="PYRROLINE-5-CARBOXYLATE REDUCTASE"/>
    <property type="match status" value="1"/>
</dbReference>
<dbReference type="HAMAP" id="MF_01925">
    <property type="entry name" value="P5C_reductase"/>
    <property type="match status" value="1"/>
</dbReference>
<evidence type="ECO:0000256" key="5">
    <source>
        <dbReference type="NCBIfam" id="TIGR00112"/>
    </source>
</evidence>
<evidence type="ECO:0000259" key="7">
    <source>
        <dbReference type="Pfam" id="PF03807"/>
    </source>
</evidence>
<keyword evidence="2 4" id="KW-0521">NADP</keyword>
<evidence type="ECO:0000256" key="3">
    <source>
        <dbReference type="ARBA" id="ARBA00023002"/>
    </source>
</evidence>
<evidence type="ECO:0000256" key="2">
    <source>
        <dbReference type="ARBA" id="ARBA00022857"/>
    </source>
</evidence>
<feature type="binding site" evidence="6">
    <location>
        <begin position="88"/>
        <end position="91"/>
    </location>
    <ligand>
        <name>NADP(+)</name>
        <dbReference type="ChEBI" id="CHEBI:58349"/>
    </ligand>
</feature>
<name>A0A327KCD8_9BRAD</name>
<protein>
    <recommendedName>
        <fullName evidence="4 5">Pyrroline-5-carboxylate reductase</fullName>
        <shortName evidence="4">P5C reductase</shortName>
        <shortName evidence="4">P5CR</shortName>
        <ecNumber evidence="4 5">1.5.1.2</ecNumber>
    </recommendedName>
    <alternativeName>
        <fullName evidence="4">PCA reductase</fullName>
    </alternativeName>
</protein>
<dbReference type="InterPro" id="IPR008927">
    <property type="entry name" value="6-PGluconate_DH-like_C_sf"/>
</dbReference>
<dbReference type="InterPro" id="IPR036291">
    <property type="entry name" value="NAD(P)-bd_dom_sf"/>
</dbReference>
<feature type="domain" description="Pyrroline-5-carboxylate reductase dimerisation" evidence="8">
    <location>
        <begin position="180"/>
        <end position="285"/>
    </location>
</feature>
<dbReference type="SUPFAM" id="SSF51735">
    <property type="entry name" value="NAD(P)-binding Rossmann-fold domains"/>
    <property type="match status" value="1"/>
</dbReference>
<accession>A0A327KCD8</accession>
<dbReference type="SUPFAM" id="SSF48179">
    <property type="entry name" value="6-phosphogluconate dehydrogenase C-terminal domain-like"/>
    <property type="match status" value="1"/>
</dbReference>
<keyword evidence="4" id="KW-0028">Amino-acid biosynthesis</keyword>
<dbReference type="InterPro" id="IPR028939">
    <property type="entry name" value="P5C_Rdtase_cat_N"/>
</dbReference>
<evidence type="ECO:0000259" key="8">
    <source>
        <dbReference type="Pfam" id="PF14748"/>
    </source>
</evidence>
<dbReference type="InterPro" id="IPR029036">
    <property type="entry name" value="P5CR_dimer"/>
</dbReference>
<dbReference type="Gene3D" id="1.10.3730.10">
    <property type="entry name" value="ProC C-terminal domain-like"/>
    <property type="match status" value="1"/>
</dbReference>
<dbReference type="EC" id="1.5.1.2" evidence="4 5"/>
<evidence type="ECO:0000256" key="4">
    <source>
        <dbReference type="HAMAP-Rule" id="MF_01925"/>
    </source>
</evidence>
<reference evidence="9 10" key="1">
    <citation type="submission" date="2019-11" db="EMBL/GenBank/DDBJ databases">
        <title>Whole-genome sequence of Rhodoplanes serenus DSM 18633, type strain.</title>
        <authorList>
            <person name="Kyndt J.A."/>
            <person name="Meyer T.E."/>
        </authorList>
    </citation>
    <scope>NUCLEOTIDE SEQUENCE [LARGE SCALE GENOMIC DNA]</scope>
    <source>
        <strain evidence="9 10">DSM 18633</strain>
    </source>
</reference>
<dbReference type="NCBIfam" id="TIGR00112">
    <property type="entry name" value="proC"/>
    <property type="match status" value="1"/>
</dbReference>
<dbReference type="Pfam" id="PF14748">
    <property type="entry name" value="P5CR_dimer"/>
    <property type="match status" value="1"/>
</dbReference>
<comment type="similarity">
    <text evidence="1 4">Belongs to the pyrroline-5-carboxylate reductase family.</text>
</comment>